<evidence type="ECO:0000256" key="1">
    <source>
        <dbReference type="ARBA" id="ARBA00007039"/>
    </source>
</evidence>
<dbReference type="GO" id="GO:0004176">
    <property type="term" value="F:ATP-dependent peptidase activity"/>
    <property type="evidence" value="ECO:0007669"/>
    <property type="project" value="InterPro"/>
</dbReference>
<evidence type="ECO:0000256" key="6">
    <source>
        <dbReference type="ARBA" id="ARBA00034021"/>
    </source>
</evidence>
<comment type="subunit">
    <text evidence="7">Component of the chloroplastic Clp protease core complex.</text>
</comment>
<dbReference type="PRINTS" id="PR00127">
    <property type="entry name" value="CLPPROTEASEP"/>
</dbReference>
<keyword evidence="2 10" id="KW-0934">Plastid</keyword>
<comment type="function">
    <text evidence="7">Cleaves peptides in various proteins in a process that requires ATP hydrolysis. Has a chymotrypsin-like activity. Plays a major role in the degradation of misfolded proteins.</text>
</comment>
<sequence>MPIGLPKVPYRIPGDEDASWVDMYNGLYRRRALFLFKELDTELSNQLMGIMIYLGIEEPNLDINLYINSPGGFVSPGIALYDVMRGLQADVQTICFGIAASVASYILLGGEVGKRLAVPHARIMMHQPSSAHYESYTKDFIWETSEVMRMREIVISEYVQRTGQPFNVVSADLERDVFMSAEQARSYGIIDEIARNEGKERADYINNLKKKDEY</sequence>
<gene>
    <name evidence="7 10" type="primary">clpP</name>
</gene>
<dbReference type="GO" id="GO:0009368">
    <property type="term" value="C:endopeptidase Clp complex"/>
    <property type="evidence" value="ECO:0007669"/>
    <property type="project" value="TreeGrafter"/>
</dbReference>
<dbReference type="InterPro" id="IPR023562">
    <property type="entry name" value="ClpP/TepA"/>
</dbReference>
<dbReference type="RefSeq" id="YP_010158533.1">
    <property type="nucleotide sequence ID" value="NC_057267.1"/>
</dbReference>
<dbReference type="AlphaFoldDB" id="A0A890CFL2"/>
<dbReference type="InterPro" id="IPR029045">
    <property type="entry name" value="ClpP/crotonase-like_dom_sf"/>
</dbReference>
<feature type="active site" evidence="7 8">
    <location>
        <position position="126"/>
    </location>
</feature>
<evidence type="ECO:0000256" key="8">
    <source>
        <dbReference type="PROSITE-ProRule" id="PRU10086"/>
    </source>
</evidence>
<dbReference type="InterPro" id="IPR001907">
    <property type="entry name" value="ClpP"/>
</dbReference>
<dbReference type="GeneID" id="67163734"/>
<comment type="subcellular location">
    <subcellularLocation>
        <location evidence="7">Plastid</location>
        <location evidence="7">Chloroplast stroma</location>
    </subcellularLocation>
</comment>
<dbReference type="InterPro" id="IPR033135">
    <property type="entry name" value="ClpP_His_AS"/>
</dbReference>
<dbReference type="EC" id="3.4.21.92" evidence="7"/>
<dbReference type="PROSITE" id="PS00382">
    <property type="entry name" value="CLP_PROTEASE_HIS"/>
    <property type="match status" value="1"/>
</dbReference>
<dbReference type="GO" id="GO:0009570">
    <property type="term" value="C:chloroplast stroma"/>
    <property type="evidence" value="ECO:0007669"/>
    <property type="project" value="UniProtKB-SubCell"/>
</dbReference>
<evidence type="ECO:0000256" key="4">
    <source>
        <dbReference type="ARBA" id="ARBA00022801"/>
    </source>
</evidence>
<dbReference type="GO" id="GO:0006515">
    <property type="term" value="P:protein quality control for misfolded or incompletely synthesized proteins"/>
    <property type="evidence" value="ECO:0007669"/>
    <property type="project" value="TreeGrafter"/>
</dbReference>
<protein>
    <recommendedName>
        <fullName evidence="7 9">ATP-dependent Clp protease proteolytic subunit</fullName>
        <ecNumber evidence="7">3.4.21.92</ecNumber>
    </recommendedName>
    <alternativeName>
        <fullName evidence="7">Endopeptidase Clp</fullName>
    </alternativeName>
</protein>
<feature type="active site" description="Nucleophile" evidence="7">
    <location>
        <position position="101"/>
    </location>
</feature>
<dbReference type="EMBL" id="MN823700">
    <property type="protein sequence ID" value="QRG30710.1"/>
    <property type="molecule type" value="Genomic_DNA"/>
</dbReference>
<evidence type="ECO:0000256" key="2">
    <source>
        <dbReference type="ARBA" id="ARBA00022640"/>
    </source>
</evidence>
<keyword evidence="5 7" id="KW-0720">Serine protease</keyword>
<comment type="catalytic activity">
    <reaction evidence="6 7 8">
        <text>Hydrolysis of proteins to small peptides in the presence of ATP and magnesium. alpha-casein is the usual test substrate. In the absence of ATP, only oligopeptides shorter than five residues are hydrolyzed (such as succinyl-Leu-Tyr-|-NHMec, and Leu-Tyr-Leu-|-Tyr-Trp, in which cleavage of the -Tyr-|-Leu- and -Tyr-|-Trp bonds also occurs).</text>
        <dbReference type="EC" id="3.4.21.92"/>
    </reaction>
</comment>
<evidence type="ECO:0000256" key="7">
    <source>
        <dbReference type="HAMAP-Rule" id="MF_00444"/>
    </source>
</evidence>
<dbReference type="Gene3D" id="3.90.226.10">
    <property type="entry name" value="2-enoyl-CoA Hydratase, Chain A, domain 1"/>
    <property type="match status" value="1"/>
</dbReference>
<dbReference type="GO" id="GO:0051117">
    <property type="term" value="F:ATPase binding"/>
    <property type="evidence" value="ECO:0007669"/>
    <property type="project" value="TreeGrafter"/>
</dbReference>
<dbReference type="CDD" id="cd07017">
    <property type="entry name" value="S14_ClpP_2"/>
    <property type="match status" value="1"/>
</dbReference>
<dbReference type="GO" id="GO:0004252">
    <property type="term" value="F:serine-type endopeptidase activity"/>
    <property type="evidence" value="ECO:0007669"/>
    <property type="project" value="UniProtKB-UniRule"/>
</dbReference>
<organism evidence="10">
    <name type="scientific">Xylia xylocarpa</name>
    <dbReference type="NCBI Taxonomy" id="1489963"/>
    <lineage>
        <taxon>Eukaryota</taxon>
        <taxon>Viridiplantae</taxon>
        <taxon>Streptophyta</taxon>
        <taxon>Embryophyta</taxon>
        <taxon>Tracheophyta</taxon>
        <taxon>Spermatophyta</taxon>
        <taxon>Magnoliopsida</taxon>
        <taxon>eudicotyledons</taxon>
        <taxon>Gunneridae</taxon>
        <taxon>Pentapetalae</taxon>
        <taxon>rosids</taxon>
        <taxon>fabids</taxon>
        <taxon>Fabales</taxon>
        <taxon>Fabaceae</taxon>
        <taxon>Caesalpinioideae</taxon>
        <taxon>mimosoid clade</taxon>
        <taxon>Mimoseae</taxon>
        <taxon>Xylia</taxon>
    </lineage>
</organism>
<keyword evidence="3 7" id="KW-0645">Protease</keyword>
<keyword evidence="10" id="KW-0150">Chloroplast</keyword>
<dbReference type="Pfam" id="PF00574">
    <property type="entry name" value="CLP_protease"/>
    <property type="match status" value="1"/>
</dbReference>
<accession>A0A890CFL2</accession>
<evidence type="ECO:0000256" key="9">
    <source>
        <dbReference type="RuleBase" id="RU003567"/>
    </source>
</evidence>
<dbReference type="PANTHER" id="PTHR10381">
    <property type="entry name" value="ATP-DEPENDENT CLP PROTEASE PROTEOLYTIC SUBUNIT"/>
    <property type="match status" value="1"/>
</dbReference>
<geneLocation type="chloroplast" evidence="10"/>
<evidence type="ECO:0000313" key="10">
    <source>
        <dbReference type="EMBL" id="QRG30710.1"/>
    </source>
</evidence>
<evidence type="ECO:0000256" key="3">
    <source>
        <dbReference type="ARBA" id="ARBA00022670"/>
    </source>
</evidence>
<proteinExistence type="inferred from homology"/>
<comment type="similarity">
    <text evidence="1 7 9">Belongs to the peptidase S14 family.</text>
</comment>
<name>A0A890CFL2_9FABA</name>
<dbReference type="PANTHER" id="PTHR10381:SF15">
    <property type="entry name" value="CHLOROPLASTIC ATP-DEPENDENT CLP PROTEASE PROTEOLYTIC SUBUNIT 1"/>
    <property type="match status" value="1"/>
</dbReference>
<dbReference type="HAMAP" id="MF_00444">
    <property type="entry name" value="ClpP"/>
    <property type="match status" value="1"/>
</dbReference>
<reference evidence="10" key="1">
    <citation type="journal article" date="2020" name="Mitochondrial DNA Part B Resour">
        <title>The complete chloroplast genome sequence of Xylia xylocarpa.</title>
        <authorList>
            <person name="Geng Y."/>
            <person name="Li Y."/>
            <person name="Zhang J."/>
            <person name="Wang Y."/>
        </authorList>
    </citation>
    <scope>NUCLEOTIDE SEQUENCE</scope>
</reference>
<evidence type="ECO:0000256" key="5">
    <source>
        <dbReference type="ARBA" id="ARBA00022825"/>
    </source>
</evidence>
<keyword evidence="4 7" id="KW-0378">Hydrolase</keyword>
<dbReference type="SUPFAM" id="SSF52096">
    <property type="entry name" value="ClpP/crotonase"/>
    <property type="match status" value="1"/>
</dbReference>